<dbReference type="EMBL" id="MN739302">
    <property type="protein sequence ID" value="QHS97731.1"/>
    <property type="molecule type" value="Genomic_DNA"/>
</dbReference>
<evidence type="ECO:0000256" key="1">
    <source>
        <dbReference type="SAM" id="Phobius"/>
    </source>
</evidence>
<name>A0A6C0C0V8_9ZZZZ</name>
<proteinExistence type="predicted"/>
<sequence length="73" mass="7938">MWCQFADIGGVAGEGIHKWRVPGTPTPVVDFTLTLCVAWFIAWICSVSLALTTSLLILLGMFLHAIFCVEIGV</sequence>
<protein>
    <submittedName>
        <fullName evidence="2">Uncharacterized protein</fullName>
    </submittedName>
</protein>
<accession>A0A6C0C0V8</accession>
<reference evidence="2" key="1">
    <citation type="journal article" date="2020" name="Nature">
        <title>Giant virus diversity and host interactions through global metagenomics.</title>
        <authorList>
            <person name="Schulz F."/>
            <person name="Roux S."/>
            <person name="Paez-Espino D."/>
            <person name="Jungbluth S."/>
            <person name="Walsh D.A."/>
            <person name="Denef V.J."/>
            <person name="McMahon K.D."/>
            <person name="Konstantinidis K.T."/>
            <person name="Eloe-Fadrosh E.A."/>
            <person name="Kyrpides N.C."/>
            <person name="Woyke T."/>
        </authorList>
    </citation>
    <scope>NUCLEOTIDE SEQUENCE</scope>
    <source>
        <strain evidence="2">GVMAG-M-3300020182-33</strain>
    </source>
</reference>
<organism evidence="2">
    <name type="scientific">viral metagenome</name>
    <dbReference type="NCBI Taxonomy" id="1070528"/>
    <lineage>
        <taxon>unclassified sequences</taxon>
        <taxon>metagenomes</taxon>
        <taxon>organismal metagenomes</taxon>
    </lineage>
</organism>
<dbReference type="AlphaFoldDB" id="A0A6C0C0V8"/>
<keyword evidence="1" id="KW-0472">Membrane</keyword>
<keyword evidence="1" id="KW-1133">Transmembrane helix</keyword>
<feature type="transmembrane region" description="Helical" evidence="1">
    <location>
        <begin position="40"/>
        <end position="69"/>
    </location>
</feature>
<evidence type="ECO:0000313" key="2">
    <source>
        <dbReference type="EMBL" id="QHS97731.1"/>
    </source>
</evidence>
<keyword evidence="1" id="KW-0812">Transmembrane</keyword>